<feature type="signal peptide" evidence="1">
    <location>
        <begin position="1"/>
        <end position="22"/>
    </location>
</feature>
<dbReference type="PROSITE" id="PS51257">
    <property type="entry name" value="PROKAR_LIPOPROTEIN"/>
    <property type="match status" value="1"/>
</dbReference>
<dbReference type="EMBL" id="BMJJ01000001">
    <property type="protein sequence ID" value="GGD01828.1"/>
    <property type="molecule type" value="Genomic_DNA"/>
</dbReference>
<sequence length="54" mass="5422">MRQVIGLTAALMLLAGCGGMNRAVTTVPNTFDDLGAKSATLRGEPAPPAAAPAR</sequence>
<proteinExistence type="predicted"/>
<keyword evidence="1" id="KW-0732">Signal</keyword>
<name>A0A916V177_9HYPH</name>
<dbReference type="RefSeq" id="WP_188848405.1">
    <property type="nucleotide sequence ID" value="NZ_BMJJ01000001.1"/>
</dbReference>
<keyword evidence="3" id="KW-1185">Reference proteome</keyword>
<organism evidence="2 3">
    <name type="scientific">Aureimonas glaciei</name>
    <dbReference type="NCBI Taxonomy" id="1776957"/>
    <lineage>
        <taxon>Bacteria</taxon>
        <taxon>Pseudomonadati</taxon>
        <taxon>Pseudomonadota</taxon>
        <taxon>Alphaproteobacteria</taxon>
        <taxon>Hyphomicrobiales</taxon>
        <taxon>Aurantimonadaceae</taxon>
        <taxon>Aureimonas</taxon>
    </lineage>
</organism>
<comment type="caution">
    <text evidence="2">The sequence shown here is derived from an EMBL/GenBank/DDBJ whole genome shotgun (WGS) entry which is preliminary data.</text>
</comment>
<reference evidence="2" key="1">
    <citation type="journal article" date="2014" name="Int. J. Syst. Evol. Microbiol.">
        <title>Complete genome sequence of Corynebacterium casei LMG S-19264T (=DSM 44701T), isolated from a smear-ripened cheese.</title>
        <authorList>
            <consortium name="US DOE Joint Genome Institute (JGI-PGF)"/>
            <person name="Walter F."/>
            <person name="Albersmeier A."/>
            <person name="Kalinowski J."/>
            <person name="Ruckert C."/>
        </authorList>
    </citation>
    <scope>NUCLEOTIDE SEQUENCE</scope>
    <source>
        <strain evidence="2">CGMCC 1.15493</strain>
    </source>
</reference>
<protein>
    <recommendedName>
        <fullName evidence="4">Argininosuccinate lyase</fullName>
    </recommendedName>
</protein>
<reference evidence="2" key="2">
    <citation type="submission" date="2020-09" db="EMBL/GenBank/DDBJ databases">
        <authorList>
            <person name="Sun Q."/>
            <person name="Zhou Y."/>
        </authorList>
    </citation>
    <scope>NUCLEOTIDE SEQUENCE</scope>
    <source>
        <strain evidence="2">CGMCC 1.15493</strain>
    </source>
</reference>
<feature type="chain" id="PRO_5037502268" description="Argininosuccinate lyase" evidence="1">
    <location>
        <begin position="23"/>
        <end position="54"/>
    </location>
</feature>
<dbReference type="AlphaFoldDB" id="A0A916V177"/>
<evidence type="ECO:0000313" key="2">
    <source>
        <dbReference type="EMBL" id="GGD01828.1"/>
    </source>
</evidence>
<accession>A0A916V177</accession>
<evidence type="ECO:0000256" key="1">
    <source>
        <dbReference type="SAM" id="SignalP"/>
    </source>
</evidence>
<evidence type="ECO:0000313" key="3">
    <source>
        <dbReference type="Proteomes" id="UP000613160"/>
    </source>
</evidence>
<dbReference type="Proteomes" id="UP000613160">
    <property type="component" value="Unassembled WGS sequence"/>
</dbReference>
<evidence type="ECO:0008006" key="4">
    <source>
        <dbReference type="Google" id="ProtNLM"/>
    </source>
</evidence>
<gene>
    <name evidence="2" type="ORF">GCM10011335_00500</name>
</gene>